<reference evidence="12" key="1">
    <citation type="submission" date="2012-12" db="EMBL/GenBank/DDBJ databases">
        <authorList>
            <person name="Hellsten U."/>
            <person name="Grimwood J."/>
            <person name="Chapman J.A."/>
            <person name="Shapiro H."/>
            <person name="Aerts A."/>
            <person name="Otillar R.P."/>
            <person name="Terry A.Y."/>
            <person name="Boore J.L."/>
            <person name="Simakov O."/>
            <person name="Marletaz F."/>
            <person name="Cho S.-J."/>
            <person name="Edsinger-Gonzales E."/>
            <person name="Havlak P."/>
            <person name="Kuo D.-H."/>
            <person name="Larsson T."/>
            <person name="Lv J."/>
            <person name="Arendt D."/>
            <person name="Savage R."/>
            <person name="Osoegawa K."/>
            <person name="de Jong P."/>
            <person name="Lindberg D.R."/>
            <person name="Seaver E.C."/>
            <person name="Weisblat D.A."/>
            <person name="Putnam N.H."/>
            <person name="Grigoriev I.V."/>
            <person name="Rokhsar D.S."/>
        </authorList>
    </citation>
    <scope>NUCLEOTIDE SEQUENCE</scope>
    <source>
        <strain evidence="12">I ESC-2004</strain>
    </source>
</reference>
<keyword evidence="7" id="KW-0406">Ion transport</keyword>
<evidence type="ECO:0000256" key="3">
    <source>
        <dbReference type="ARBA" id="ARBA00022496"/>
    </source>
</evidence>
<dbReference type="EMBL" id="AMQN01048298">
    <property type="status" value="NOT_ANNOTATED_CDS"/>
    <property type="molecule type" value="Genomic_DNA"/>
</dbReference>
<protein>
    <recommendedName>
        <fullName evidence="9">ABC transporter domain-containing protein</fullName>
    </recommendedName>
</protein>
<dbReference type="Proteomes" id="UP000014760">
    <property type="component" value="Unassembled WGS sequence"/>
</dbReference>
<proteinExistence type="predicted"/>
<evidence type="ECO:0000256" key="6">
    <source>
        <dbReference type="ARBA" id="ARBA00023004"/>
    </source>
</evidence>
<evidence type="ECO:0000313" key="12">
    <source>
        <dbReference type="Proteomes" id="UP000014760"/>
    </source>
</evidence>
<evidence type="ECO:0000256" key="8">
    <source>
        <dbReference type="ARBA" id="ARBA00023136"/>
    </source>
</evidence>
<keyword evidence="5" id="KW-0067">ATP-binding</keyword>
<dbReference type="OrthoDB" id="6158937at2759"/>
<dbReference type="GO" id="GO:0015408">
    <property type="term" value="F:ABC-type ferric iron transporter activity"/>
    <property type="evidence" value="ECO:0007669"/>
    <property type="project" value="InterPro"/>
</dbReference>
<evidence type="ECO:0000256" key="5">
    <source>
        <dbReference type="ARBA" id="ARBA00022840"/>
    </source>
</evidence>
<dbReference type="InterPro" id="IPR015853">
    <property type="entry name" value="ABC_transpr_FbpC"/>
</dbReference>
<dbReference type="GO" id="GO:0016020">
    <property type="term" value="C:membrane"/>
    <property type="evidence" value="ECO:0007669"/>
    <property type="project" value="InterPro"/>
</dbReference>
<feature type="domain" description="ABC transporter" evidence="9">
    <location>
        <begin position="16"/>
        <end position="226"/>
    </location>
</feature>
<sequence length="226" mass="24928">MIALKITELACAYNSLSHKNSNKSGQPGNKTLRSSDLVLSGLDLSIEDGEIVCLLGRSGCGKSTLLKAIAGLIQPVSGTIELHGKEVSSSSRVTPPEQRGIGMIFQDYALFPHLTVFDNIAFGLRKLTSKQVIKRVQDMLELVNLYGLEKRYPHELSGGQQQRVAIARALANEPSILLLDEPFSNIDSQVRQHLVREIRDILKQQKVAGLFVTHSREEGFALQIRL</sequence>
<dbReference type="InterPro" id="IPR050093">
    <property type="entry name" value="ABC_SmlMolc_Importer"/>
</dbReference>
<name>R7U6N9_CAPTE</name>
<feature type="non-terminal residue" evidence="10">
    <location>
        <position position="226"/>
    </location>
</feature>
<dbReference type="GO" id="GO:0016887">
    <property type="term" value="F:ATP hydrolysis activity"/>
    <property type="evidence" value="ECO:0007669"/>
    <property type="project" value="InterPro"/>
</dbReference>
<keyword evidence="1" id="KW-0813">Transport</keyword>
<dbReference type="GO" id="GO:0005524">
    <property type="term" value="F:ATP binding"/>
    <property type="evidence" value="ECO:0007669"/>
    <property type="project" value="UniProtKB-KW"/>
</dbReference>
<dbReference type="Pfam" id="PF00005">
    <property type="entry name" value="ABC_tran"/>
    <property type="match status" value="1"/>
</dbReference>
<dbReference type="PANTHER" id="PTHR42781">
    <property type="entry name" value="SPERMIDINE/PUTRESCINE IMPORT ATP-BINDING PROTEIN POTA"/>
    <property type="match status" value="1"/>
</dbReference>
<dbReference type="InterPro" id="IPR027417">
    <property type="entry name" value="P-loop_NTPase"/>
</dbReference>
<reference evidence="10 12" key="2">
    <citation type="journal article" date="2013" name="Nature">
        <title>Insights into bilaterian evolution from three spiralian genomes.</title>
        <authorList>
            <person name="Simakov O."/>
            <person name="Marletaz F."/>
            <person name="Cho S.J."/>
            <person name="Edsinger-Gonzales E."/>
            <person name="Havlak P."/>
            <person name="Hellsten U."/>
            <person name="Kuo D.H."/>
            <person name="Larsson T."/>
            <person name="Lv J."/>
            <person name="Arendt D."/>
            <person name="Savage R."/>
            <person name="Osoegawa K."/>
            <person name="de Jong P."/>
            <person name="Grimwood J."/>
            <person name="Chapman J.A."/>
            <person name="Shapiro H."/>
            <person name="Aerts A."/>
            <person name="Otillar R.P."/>
            <person name="Terry A.Y."/>
            <person name="Boore J.L."/>
            <person name="Grigoriev I.V."/>
            <person name="Lindberg D.R."/>
            <person name="Seaver E.C."/>
            <person name="Weisblat D.A."/>
            <person name="Putnam N.H."/>
            <person name="Rokhsar D.S."/>
        </authorList>
    </citation>
    <scope>NUCLEOTIDE SEQUENCE</scope>
    <source>
        <strain evidence="10 12">I ESC-2004</strain>
    </source>
</reference>
<evidence type="ECO:0000256" key="7">
    <source>
        <dbReference type="ARBA" id="ARBA00023065"/>
    </source>
</evidence>
<accession>R7U6N9</accession>
<evidence type="ECO:0000313" key="10">
    <source>
        <dbReference type="EMBL" id="ELT99311.1"/>
    </source>
</evidence>
<keyword evidence="6" id="KW-0408">Iron</keyword>
<dbReference type="AlphaFoldDB" id="R7U6N9"/>
<dbReference type="InterPro" id="IPR003593">
    <property type="entry name" value="AAA+_ATPase"/>
</dbReference>
<dbReference type="STRING" id="283909.R7U6N9"/>
<keyword evidence="2" id="KW-1003">Cell membrane</keyword>
<dbReference type="EMBL" id="KB306990">
    <property type="protein sequence ID" value="ELT99311.1"/>
    <property type="molecule type" value="Genomic_DNA"/>
</dbReference>
<dbReference type="PROSITE" id="PS50893">
    <property type="entry name" value="ABC_TRANSPORTER_2"/>
    <property type="match status" value="1"/>
</dbReference>
<dbReference type="EnsemblMetazoa" id="CapteT109315">
    <property type="protein sequence ID" value="CapteP109315"/>
    <property type="gene ID" value="CapteG109315"/>
</dbReference>
<dbReference type="HOGENOM" id="CLU_000604_1_22_1"/>
<dbReference type="CDD" id="cd03259">
    <property type="entry name" value="ABC_Carb_Solutes_like"/>
    <property type="match status" value="1"/>
</dbReference>
<evidence type="ECO:0000259" key="9">
    <source>
        <dbReference type="PROSITE" id="PS50893"/>
    </source>
</evidence>
<keyword evidence="3" id="KW-0410">Iron transport</keyword>
<keyword evidence="4" id="KW-0547">Nucleotide-binding</keyword>
<dbReference type="PANTHER" id="PTHR42781:SF4">
    <property type="entry name" value="SPERMIDINE_PUTRESCINE IMPORT ATP-BINDING PROTEIN POTA"/>
    <property type="match status" value="1"/>
</dbReference>
<evidence type="ECO:0000313" key="11">
    <source>
        <dbReference type="EnsemblMetazoa" id="CapteP109315"/>
    </source>
</evidence>
<keyword evidence="8" id="KW-0472">Membrane</keyword>
<dbReference type="InterPro" id="IPR017871">
    <property type="entry name" value="ABC_transporter-like_CS"/>
</dbReference>
<dbReference type="OMA" id="SHAHYVE"/>
<dbReference type="SMART" id="SM00382">
    <property type="entry name" value="AAA"/>
    <property type="match status" value="1"/>
</dbReference>
<gene>
    <name evidence="10" type="ORF">CAPTEDRAFT_109315</name>
</gene>
<keyword evidence="12" id="KW-1185">Reference proteome</keyword>
<evidence type="ECO:0000256" key="2">
    <source>
        <dbReference type="ARBA" id="ARBA00022475"/>
    </source>
</evidence>
<dbReference type="PROSITE" id="PS00211">
    <property type="entry name" value="ABC_TRANSPORTER_1"/>
    <property type="match status" value="1"/>
</dbReference>
<reference evidence="11" key="3">
    <citation type="submission" date="2015-06" db="UniProtKB">
        <authorList>
            <consortium name="EnsemblMetazoa"/>
        </authorList>
    </citation>
    <scope>IDENTIFICATION</scope>
</reference>
<evidence type="ECO:0000256" key="1">
    <source>
        <dbReference type="ARBA" id="ARBA00022448"/>
    </source>
</evidence>
<dbReference type="InterPro" id="IPR003439">
    <property type="entry name" value="ABC_transporter-like_ATP-bd"/>
</dbReference>
<organism evidence="10">
    <name type="scientific">Capitella teleta</name>
    <name type="common">Polychaete worm</name>
    <dbReference type="NCBI Taxonomy" id="283909"/>
    <lineage>
        <taxon>Eukaryota</taxon>
        <taxon>Metazoa</taxon>
        <taxon>Spiralia</taxon>
        <taxon>Lophotrochozoa</taxon>
        <taxon>Annelida</taxon>
        <taxon>Polychaeta</taxon>
        <taxon>Sedentaria</taxon>
        <taxon>Scolecida</taxon>
        <taxon>Capitellidae</taxon>
        <taxon>Capitella</taxon>
    </lineage>
</organism>
<evidence type="ECO:0000256" key="4">
    <source>
        <dbReference type="ARBA" id="ARBA00022741"/>
    </source>
</evidence>
<dbReference type="SUPFAM" id="SSF52540">
    <property type="entry name" value="P-loop containing nucleoside triphosphate hydrolases"/>
    <property type="match status" value="1"/>
</dbReference>
<dbReference type="Gene3D" id="3.40.50.300">
    <property type="entry name" value="P-loop containing nucleotide triphosphate hydrolases"/>
    <property type="match status" value="1"/>
</dbReference>